<dbReference type="EMBL" id="CP147246">
    <property type="protein sequence ID" value="WYJ93078.1"/>
    <property type="molecule type" value="Genomic_DNA"/>
</dbReference>
<dbReference type="Gene3D" id="3.40.710.10">
    <property type="entry name" value="DD-peptidase/beta-lactamase superfamily"/>
    <property type="match status" value="1"/>
</dbReference>
<evidence type="ECO:0000259" key="2">
    <source>
        <dbReference type="Pfam" id="PF13354"/>
    </source>
</evidence>
<sequence length="328" mass="37136">MNVLEGNEGYLEKKKMTLYGMIFSICFFLIVSFFFSPHTIDYAKEAEANEKSDMPLKTISAAASKPDLPEEKADPSLIAFYKKIEQSMKNARDSFNGDVGMTYVDLTTGKQISVNGTQEFYSASTIKVPLAMMIADKVQAGELKWDDQLVYNEKEDYEDGTGIIINNIQPTYSVRTLQEYNIIYSDNIAKNMLYGTFGDDVKAKKALYAHFLQKETQWDDAKFTSEDAAKILKILYDEKATNSEYQAIYAYMKNTVFHERMDTPTTSGKVAHKIGSYAGFLHDIGILETEHPFILTVFTNGQTNEGISFIASVTDQLWMIQSNDYPKK</sequence>
<keyword evidence="1" id="KW-0812">Transmembrane</keyword>
<accession>A0A200JGQ0</accession>
<feature type="transmembrane region" description="Helical" evidence="1">
    <location>
        <begin position="16"/>
        <end position="35"/>
    </location>
</feature>
<reference evidence="4" key="2">
    <citation type="submission" date="2017-05" db="EMBL/GenBank/DDBJ databases">
        <authorList>
            <consortium name="The Broad Institute Genomics Platform"/>
            <consortium name="The Broad Institute Genomic Center for Infectious Diseases"/>
            <person name="Earl A."/>
            <person name="Manson A."/>
            <person name="Schwartman J."/>
            <person name="Gilmore M."/>
            <person name="Abouelleil A."/>
            <person name="Cao P."/>
            <person name="Chapman S."/>
            <person name="Cusick C."/>
            <person name="Shea T."/>
            <person name="Young S."/>
            <person name="Neafsey D."/>
            <person name="Nusbaum C."/>
            <person name="Birren B."/>
        </authorList>
    </citation>
    <scope>NUCLEOTIDE SEQUENCE</scope>
    <source>
        <strain evidence="4">9D6_DIV0238</strain>
    </source>
</reference>
<dbReference type="Pfam" id="PF13354">
    <property type="entry name" value="Beta-lactamase2"/>
    <property type="match status" value="1"/>
</dbReference>
<dbReference type="GO" id="GO:0046677">
    <property type="term" value="P:response to antibiotic"/>
    <property type="evidence" value="ECO:0007669"/>
    <property type="project" value="InterPro"/>
</dbReference>
<evidence type="ECO:0000313" key="3">
    <source>
        <dbReference type="EMBL" id="OUZ35777.1"/>
    </source>
</evidence>
<dbReference type="InterPro" id="IPR012338">
    <property type="entry name" value="Beta-lactam/transpept-like"/>
</dbReference>
<dbReference type="AlphaFoldDB" id="A0A200JGQ0"/>
<keyword evidence="5" id="KW-1185">Reference proteome</keyword>
<evidence type="ECO:0000313" key="5">
    <source>
        <dbReference type="Proteomes" id="UP000196151"/>
    </source>
</evidence>
<feature type="domain" description="Beta-lactamase class A catalytic" evidence="2">
    <location>
        <begin position="100"/>
        <end position="299"/>
    </location>
</feature>
<evidence type="ECO:0000313" key="4">
    <source>
        <dbReference type="EMBL" id="WYJ93078.1"/>
    </source>
</evidence>
<dbReference type="InterPro" id="IPR000871">
    <property type="entry name" value="Beta-lactam_class-A"/>
</dbReference>
<dbReference type="InterPro" id="IPR045155">
    <property type="entry name" value="Beta-lactam_cat"/>
</dbReference>
<dbReference type="PANTHER" id="PTHR35333:SF3">
    <property type="entry name" value="BETA-LACTAMASE-TYPE TRANSPEPTIDASE FOLD CONTAINING PROTEIN"/>
    <property type="match status" value="1"/>
</dbReference>
<evidence type="ECO:0000256" key="1">
    <source>
        <dbReference type="SAM" id="Phobius"/>
    </source>
</evidence>
<reference evidence="3" key="1">
    <citation type="submission" date="2017-05" db="EMBL/GenBank/DDBJ databases">
        <title>The Genome Sequence of Enterococcus sp. 9D6_DIV0238.</title>
        <authorList>
            <consortium name="The Broad Institute Genomics Platform"/>
            <consortium name="The Broad Institute Genomic Center for Infectious Diseases"/>
            <person name="Earl A."/>
            <person name="Manson A."/>
            <person name="Schwartman J."/>
            <person name="Gilmore M."/>
            <person name="Abouelleil A."/>
            <person name="Cao P."/>
            <person name="Chapman S."/>
            <person name="Cusick C."/>
            <person name="Shea T."/>
            <person name="Young S."/>
            <person name="Neafsey D."/>
            <person name="Nusbaum C."/>
            <person name="Birren B."/>
        </authorList>
    </citation>
    <scope>NUCLEOTIDE SEQUENCE [LARGE SCALE GENOMIC DNA]</scope>
    <source>
        <strain evidence="3">9D6_DIV0238</strain>
    </source>
</reference>
<dbReference type="Proteomes" id="UP000196151">
    <property type="component" value="Chromosome"/>
</dbReference>
<dbReference type="PANTHER" id="PTHR35333">
    <property type="entry name" value="BETA-LACTAMASE"/>
    <property type="match status" value="1"/>
</dbReference>
<proteinExistence type="predicted"/>
<keyword evidence="1" id="KW-0472">Membrane</keyword>
<dbReference type="SUPFAM" id="SSF56601">
    <property type="entry name" value="beta-lactamase/transpeptidase-like"/>
    <property type="match status" value="1"/>
</dbReference>
<protein>
    <submittedName>
        <fullName evidence="4">Beta-lactamase class A</fullName>
    </submittedName>
</protein>
<keyword evidence="1" id="KW-1133">Transmembrane helix</keyword>
<dbReference type="GO" id="GO:0030655">
    <property type="term" value="P:beta-lactam antibiotic catabolic process"/>
    <property type="evidence" value="ECO:0007669"/>
    <property type="project" value="InterPro"/>
</dbReference>
<gene>
    <name evidence="4" type="ORF">A5889_000557</name>
    <name evidence="3" type="ORF">A5889_001253</name>
</gene>
<dbReference type="EMBL" id="NIBQ01000001">
    <property type="protein sequence ID" value="OUZ35777.1"/>
    <property type="molecule type" value="Genomic_DNA"/>
</dbReference>
<name>A0A200JGQ0_9ENTE</name>
<organism evidence="3">
    <name type="scientific">Candidatus Enterococcus dunnyi</name>
    <dbReference type="NCBI Taxonomy" id="1834192"/>
    <lineage>
        <taxon>Bacteria</taxon>
        <taxon>Bacillati</taxon>
        <taxon>Bacillota</taxon>
        <taxon>Bacilli</taxon>
        <taxon>Lactobacillales</taxon>
        <taxon>Enterococcaceae</taxon>
        <taxon>Enterococcus</taxon>
    </lineage>
</organism>
<reference evidence="4" key="3">
    <citation type="submission" date="2024-03" db="EMBL/GenBank/DDBJ databases">
        <title>The Genome Sequence of Enterococcus sp. DIV0238c.</title>
        <authorList>
            <consortium name="The Broad Institute Genomics Platform"/>
            <consortium name="The Broad Institute Microbial Omics Core"/>
            <consortium name="The Broad Institute Genomic Center for Infectious Diseases"/>
            <person name="Earl A."/>
            <person name="Manson A."/>
            <person name="Gilmore M."/>
            <person name="Schwartman J."/>
            <person name="Shea T."/>
            <person name="Abouelleil A."/>
            <person name="Cao P."/>
            <person name="Chapman S."/>
            <person name="Cusick C."/>
            <person name="Young S."/>
            <person name="Neafsey D."/>
            <person name="Nusbaum C."/>
            <person name="Birren B."/>
        </authorList>
    </citation>
    <scope>NUCLEOTIDE SEQUENCE</scope>
    <source>
        <strain evidence="4">9D6_DIV0238</strain>
    </source>
</reference>
<dbReference type="GO" id="GO:0008800">
    <property type="term" value="F:beta-lactamase activity"/>
    <property type="evidence" value="ECO:0007669"/>
    <property type="project" value="InterPro"/>
</dbReference>